<protein>
    <submittedName>
        <fullName evidence="1">Uncharacterized protein</fullName>
    </submittedName>
</protein>
<reference evidence="1" key="1">
    <citation type="submission" date="2024-03" db="EMBL/GenBank/DDBJ databases">
        <title>Whole genome sequecning of epiphytes from Marcgravia umbellata leaves.</title>
        <authorList>
            <person name="Kumar G."/>
            <person name="Savka M.A."/>
        </authorList>
    </citation>
    <scope>NUCLEOTIDE SEQUENCE</scope>
    <source>
        <strain evidence="1">RIT_BL5</strain>
    </source>
</reference>
<proteinExistence type="predicted"/>
<sequence length="224" mass="24564">MKKFLGKFGMVLVLLTTFTVPSFAKAADQSIYSAMSLDQLAYSDVEHAPKEWKEKILAAREKLIYSESWTVDGQVSYELPDGTLKSLPEFSELFPGWDVPKVNTFKASDHPVALDDPIFTIMAASYVGYVYLFNPPVGQETPNFYAFTANTNRVTMEASTLPGSSYNAGYANLTNGTSVGWANNLALGSKFHLTNPVSGHSYAARASTYSTEGYALMSVYNNPI</sequence>
<evidence type="ECO:0000313" key="1">
    <source>
        <dbReference type="EMBL" id="MEJ8306445.1"/>
    </source>
</evidence>
<keyword evidence="2" id="KW-1185">Reference proteome</keyword>
<accession>A0ACC6PHU1</accession>
<dbReference type="EMBL" id="JBBKAR010000056">
    <property type="protein sequence ID" value="MEJ8306445.1"/>
    <property type="molecule type" value="Genomic_DNA"/>
</dbReference>
<dbReference type="Proteomes" id="UP001380953">
    <property type="component" value="Unassembled WGS sequence"/>
</dbReference>
<evidence type="ECO:0000313" key="2">
    <source>
        <dbReference type="Proteomes" id="UP001380953"/>
    </source>
</evidence>
<comment type="caution">
    <text evidence="1">The sequence shown here is derived from an EMBL/GenBank/DDBJ whole genome shotgun (WGS) entry which is preliminary data.</text>
</comment>
<gene>
    <name evidence="1" type="ORF">WKI47_21270</name>
</gene>
<organism evidence="1 2">
    <name type="scientific">Saccharibacillus sacchari</name>
    <dbReference type="NCBI Taxonomy" id="456493"/>
    <lineage>
        <taxon>Bacteria</taxon>
        <taxon>Bacillati</taxon>
        <taxon>Bacillota</taxon>
        <taxon>Bacilli</taxon>
        <taxon>Bacillales</taxon>
        <taxon>Paenibacillaceae</taxon>
        <taxon>Saccharibacillus</taxon>
    </lineage>
</organism>
<name>A0ACC6PHU1_9BACL</name>